<dbReference type="AlphaFoldDB" id="L1ISC6"/>
<dbReference type="EMBL" id="JH993043">
    <property type="protein sequence ID" value="EKX39002.1"/>
    <property type="molecule type" value="Genomic_DNA"/>
</dbReference>
<dbReference type="STRING" id="905079.L1ISC6"/>
<evidence type="ECO:0000256" key="1">
    <source>
        <dbReference type="PIRSR" id="PIRSR613078-2"/>
    </source>
</evidence>
<feature type="binding site" evidence="1">
    <location>
        <position position="72"/>
    </location>
    <ligand>
        <name>substrate</name>
    </ligand>
</feature>
<dbReference type="InterPro" id="IPR029033">
    <property type="entry name" value="His_PPase_superfam"/>
</dbReference>
<dbReference type="EnsemblProtists" id="EKX39002">
    <property type="protein sequence ID" value="EKX39002"/>
    <property type="gene ID" value="GUITHDRAFT_76658"/>
</dbReference>
<dbReference type="SUPFAM" id="SSF53254">
    <property type="entry name" value="Phosphoglycerate mutase-like"/>
    <property type="match status" value="1"/>
</dbReference>
<protein>
    <recommendedName>
        <fullName evidence="5">Phosphoglycerate mutase</fullName>
    </recommendedName>
</protein>
<evidence type="ECO:0008006" key="5">
    <source>
        <dbReference type="Google" id="ProtNLM"/>
    </source>
</evidence>
<name>L1ISC6_GUITC</name>
<gene>
    <name evidence="2" type="ORF">GUITHDRAFT_76658</name>
</gene>
<sequence length="210" mass="23520">MSGAAHDDWGSASGHRFLFLRHGKTNYNAEGRIQGSTDFSRLTEEGEAQASSVGRILSDIPIDSVFVSPLTRARMTLELAAAGSGRNLSDSAMVLDDLREVDLHEWEGMLKKQEIKEMYPDIYSLWRGENPREFKLDSGKYPIRDLWKRAGKVWEVLRRDAANGKTSLIVAHNGINQALLCTTLGLSEEYFRKLEFPNCGIAEVIVPYGE</sequence>
<keyword evidence="4" id="KW-1185">Reference proteome</keyword>
<dbReference type="InterPro" id="IPR050275">
    <property type="entry name" value="PGM_Phosphatase"/>
</dbReference>
<accession>L1ISC6</accession>
<dbReference type="PaxDb" id="55529-EKX39002"/>
<dbReference type="GeneID" id="17295806"/>
<reference evidence="3" key="3">
    <citation type="submission" date="2016-03" db="UniProtKB">
        <authorList>
            <consortium name="EnsemblProtists"/>
        </authorList>
    </citation>
    <scope>IDENTIFICATION</scope>
</reference>
<organism evidence="2">
    <name type="scientific">Guillardia theta (strain CCMP2712)</name>
    <name type="common">Cryptophyte</name>
    <dbReference type="NCBI Taxonomy" id="905079"/>
    <lineage>
        <taxon>Eukaryota</taxon>
        <taxon>Cryptophyceae</taxon>
        <taxon>Pyrenomonadales</taxon>
        <taxon>Geminigeraceae</taxon>
        <taxon>Guillardia</taxon>
    </lineage>
</organism>
<reference evidence="2 4" key="1">
    <citation type="journal article" date="2012" name="Nature">
        <title>Algal genomes reveal evolutionary mosaicism and the fate of nucleomorphs.</title>
        <authorList>
            <consortium name="DOE Joint Genome Institute"/>
            <person name="Curtis B.A."/>
            <person name="Tanifuji G."/>
            <person name="Burki F."/>
            <person name="Gruber A."/>
            <person name="Irimia M."/>
            <person name="Maruyama S."/>
            <person name="Arias M.C."/>
            <person name="Ball S.G."/>
            <person name="Gile G.H."/>
            <person name="Hirakawa Y."/>
            <person name="Hopkins J.F."/>
            <person name="Kuo A."/>
            <person name="Rensing S.A."/>
            <person name="Schmutz J."/>
            <person name="Symeonidi A."/>
            <person name="Elias M."/>
            <person name="Eveleigh R.J."/>
            <person name="Herman E.K."/>
            <person name="Klute M.J."/>
            <person name="Nakayama T."/>
            <person name="Obornik M."/>
            <person name="Reyes-Prieto A."/>
            <person name="Armbrust E.V."/>
            <person name="Aves S.J."/>
            <person name="Beiko R.G."/>
            <person name="Coutinho P."/>
            <person name="Dacks J.B."/>
            <person name="Durnford D.G."/>
            <person name="Fast N.M."/>
            <person name="Green B.R."/>
            <person name="Grisdale C.J."/>
            <person name="Hempel F."/>
            <person name="Henrissat B."/>
            <person name="Hoppner M.P."/>
            <person name="Ishida K."/>
            <person name="Kim E."/>
            <person name="Koreny L."/>
            <person name="Kroth P.G."/>
            <person name="Liu Y."/>
            <person name="Malik S.B."/>
            <person name="Maier U.G."/>
            <person name="McRose D."/>
            <person name="Mock T."/>
            <person name="Neilson J.A."/>
            <person name="Onodera N.T."/>
            <person name="Poole A.M."/>
            <person name="Pritham E.J."/>
            <person name="Richards T.A."/>
            <person name="Rocap G."/>
            <person name="Roy S.W."/>
            <person name="Sarai C."/>
            <person name="Schaack S."/>
            <person name="Shirato S."/>
            <person name="Slamovits C.H."/>
            <person name="Spencer D.F."/>
            <person name="Suzuki S."/>
            <person name="Worden A.Z."/>
            <person name="Zauner S."/>
            <person name="Barry K."/>
            <person name="Bell C."/>
            <person name="Bharti A.K."/>
            <person name="Crow J.A."/>
            <person name="Grimwood J."/>
            <person name="Kramer R."/>
            <person name="Lindquist E."/>
            <person name="Lucas S."/>
            <person name="Salamov A."/>
            <person name="McFadden G.I."/>
            <person name="Lane C.E."/>
            <person name="Keeling P.J."/>
            <person name="Gray M.W."/>
            <person name="Grigoriev I.V."/>
            <person name="Archibald J.M."/>
        </authorList>
    </citation>
    <scope>NUCLEOTIDE SEQUENCE</scope>
    <source>
        <strain evidence="2 4">CCMP2712</strain>
    </source>
</reference>
<proteinExistence type="predicted"/>
<reference evidence="4" key="2">
    <citation type="submission" date="2012-11" db="EMBL/GenBank/DDBJ databases">
        <authorList>
            <person name="Kuo A."/>
            <person name="Curtis B.A."/>
            <person name="Tanifuji G."/>
            <person name="Burki F."/>
            <person name="Gruber A."/>
            <person name="Irimia M."/>
            <person name="Maruyama S."/>
            <person name="Arias M.C."/>
            <person name="Ball S.G."/>
            <person name="Gile G.H."/>
            <person name="Hirakawa Y."/>
            <person name="Hopkins J.F."/>
            <person name="Rensing S.A."/>
            <person name="Schmutz J."/>
            <person name="Symeonidi A."/>
            <person name="Elias M."/>
            <person name="Eveleigh R.J."/>
            <person name="Herman E.K."/>
            <person name="Klute M.J."/>
            <person name="Nakayama T."/>
            <person name="Obornik M."/>
            <person name="Reyes-Prieto A."/>
            <person name="Armbrust E.V."/>
            <person name="Aves S.J."/>
            <person name="Beiko R.G."/>
            <person name="Coutinho P."/>
            <person name="Dacks J.B."/>
            <person name="Durnford D.G."/>
            <person name="Fast N.M."/>
            <person name="Green B.R."/>
            <person name="Grisdale C."/>
            <person name="Hempe F."/>
            <person name="Henrissat B."/>
            <person name="Hoppner M.P."/>
            <person name="Ishida K.-I."/>
            <person name="Kim E."/>
            <person name="Koreny L."/>
            <person name="Kroth P.G."/>
            <person name="Liu Y."/>
            <person name="Malik S.-B."/>
            <person name="Maier U.G."/>
            <person name="McRose D."/>
            <person name="Mock T."/>
            <person name="Neilson J.A."/>
            <person name="Onodera N.T."/>
            <person name="Poole A.M."/>
            <person name="Pritham E.J."/>
            <person name="Richards T.A."/>
            <person name="Rocap G."/>
            <person name="Roy S.W."/>
            <person name="Sarai C."/>
            <person name="Schaack S."/>
            <person name="Shirato S."/>
            <person name="Slamovits C.H."/>
            <person name="Spencer D.F."/>
            <person name="Suzuki S."/>
            <person name="Worden A.Z."/>
            <person name="Zauner S."/>
            <person name="Barry K."/>
            <person name="Bell C."/>
            <person name="Bharti A.K."/>
            <person name="Crow J.A."/>
            <person name="Grimwood J."/>
            <person name="Kramer R."/>
            <person name="Lindquist E."/>
            <person name="Lucas S."/>
            <person name="Salamov A."/>
            <person name="McFadden G.I."/>
            <person name="Lane C.E."/>
            <person name="Keeling P.J."/>
            <person name="Gray M.W."/>
            <person name="Grigoriev I.V."/>
            <person name="Archibald J.M."/>
        </authorList>
    </citation>
    <scope>NUCLEOTIDE SEQUENCE</scope>
    <source>
        <strain evidence="4">CCMP2712</strain>
    </source>
</reference>
<evidence type="ECO:0000313" key="3">
    <source>
        <dbReference type="EnsemblProtists" id="EKX39002"/>
    </source>
</evidence>
<dbReference type="PIRSF" id="PIRSF000709">
    <property type="entry name" value="6PFK_2-Ptase"/>
    <property type="match status" value="1"/>
</dbReference>
<dbReference type="CDD" id="cd07067">
    <property type="entry name" value="HP_PGM_like"/>
    <property type="match status" value="1"/>
</dbReference>
<dbReference type="RefSeq" id="XP_005825982.1">
    <property type="nucleotide sequence ID" value="XM_005825925.1"/>
</dbReference>
<dbReference type="SMART" id="SM00855">
    <property type="entry name" value="PGAM"/>
    <property type="match status" value="1"/>
</dbReference>
<dbReference type="eggNOG" id="KOG0235">
    <property type="taxonomic scope" value="Eukaryota"/>
</dbReference>
<dbReference type="OrthoDB" id="354304at2759"/>
<dbReference type="Pfam" id="PF00300">
    <property type="entry name" value="His_Phos_1"/>
    <property type="match status" value="1"/>
</dbReference>
<evidence type="ECO:0000313" key="4">
    <source>
        <dbReference type="Proteomes" id="UP000011087"/>
    </source>
</evidence>
<evidence type="ECO:0000313" key="2">
    <source>
        <dbReference type="EMBL" id="EKX39002.1"/>
    </source>
</evidence>
<dbReference type="InterPro" id="IPR013078">
    <property type="entry name" value="His_Pase_superF_clade-1"/>
</dbReference>
<dbReference type="KEGG" id="gtt:GUITHDRAFT_76658"/>
<dbReference type="Gene3D" id="3.40.50.1240">
    <property type="entry name" value="Phosphoglycerate mutase-like"/>
    <property type="match status" value="1"/>
</dbReference>
<dbReference type="HOGENOM" id="CLU_033323_9_1_1"/>
<dbReference type="Proteomes" id="UP000011087">
    <property type="component" value="Unassembled WGS sequence"/>
</dbReference>
<dbReference type="GO" id="GO:0016791">
    <property type="term" value="F:phosphatase activity"/>
    <property type="evidence" value="ECO:0007669"/>
    <property type="project" value="TreeGrafter"/>
</dbReference>
<feature type="binding site" evidence="1">
    <location>
        <begin position="21"/>
        <end position="28"/>
    </location>
    <ligand>
        <name>substrate</name>
    </ligand>
</feature>
<dbReference type="PANTHER" id="PTHR48100:SF10">
    <property type="entry name" value="2-CARBOXY-D-ARABINITOL-1-PHOSPHATASE-RELATED"/>
    <property type="match status" value="1"/>
</dbReference>
<dbReference type="PANTHER" id="PTHR48100">
    <property type="entry name" value="BROAD-SPECIFICITY PHOSPHATASE YOR283W-RELATED"/>
    <property type="match status" value="1"/>
</dbReference>
<dbReference type="OMA" id="TITPRIY"/>